<reference evidence="2" key="1">
    <citation type="submission" date="2015-12" db="EMBL/GenBank/DDBJ databases">
        <authorList>
            <person name="Nair G.R."/>
            <person name="Kaur G."/>
            <person name="Mayilraj S."/>
        </authorList>
    </citation>
    <scope>NUCLEOTIDE SEQUENCE [LARGE SCALE GENOMIC DNA]</scope>
    <source>
        <strain evidence="2">CD08_4</strain>
    </source>
</reference>
<protein>
    <submittedName>
        <fullName evidence="1">Uncharacterized protein</fullName>
    </submittedName>
</protein>
<organism evidence="1 2">
    <name type="scientific">Kocuria rosea subsp. polaris</name>
    <dbReference type="NCBI Taxonomy" id="136273"/>
    <lineage>
        <taxon>Bacteria</taxon>
        <taxon>Bacillati</taxon>
        <taxon>Actinomycetota</taxon>
        <taxon>Actinomycetes</taxon>
        <taxon>Micrococcales</taxon>
        <taxon>Micrococcaceae</taxon>
        <taxon>Kocuria</taxon>
    </lineage>
</organism>
<dbReference type="EMBL" id="LQBK01000004">
    <property type="protein sequence ID" value="KUG61424.1"/>
    <property type="molecule type" value="Genomic_DNA"/>
</dbReference>
<dbReference type="STRING" id="136273.GY22_05180"/>
<accession>A0A0W8IP59</accession>
<evidence type="ECO:0000313" key="2">
    <source>
        <dbReference type="Proteomes" id="UP000053512"/>
    </source>
</evidence>
<comment type="caution">
    <text evidence="1">The sequence shown here is derived from an EMBL/GenBank/DDBJ whole genome shotgun (WGS) entry which is preliminary data.</text>
</comment>
<proteinExistence type="predicted"/>
<evidence type="ECO:0000313" key="1">
    <source>
        <dbReference type="EMBL" id="KUG61424.1"/>
    </source>
</evidence>
<sequence>MKSSMHTPVPHMFAAPLYAAERLLAEAIHDEHVSVDAVVVLDALAEHVTAEEAPALDAVAENTQLTREELAAALGDLDDLGYLEELAEHAPPLSQLRASLFGTAA</sequence>
<dbReference type="Proteomes" id="UP000053512">
    <property type="component" value="Unassembled WGS sequence"/>
</dbReference>
<gene>
    <name evidence="1" type="ORF">AVL61_00375</name>
</gene>
<name>A0A0W8IP59_KOCRO</name>
<dbReference type="AlphaFoldDB" id="A0A0W8IP59"/>